<name>A0A2N3VD48_9NOCA</name>
<protein>
    <submittedName>
        <fullName evidence="1">Uncharacterized protein</fullName>
    </submittedName>
</protein>
<accession>A0A2N3VD48</accession>
<dbReference type="AlphaFoldDB" id="A0A2N3VD48"/>
<keyword evidence="2" id="KW-1185">Reference proteome</keyword>
<comment type="caution">
    <text evidence="1">The sequence shown here is derived from an EMBL/GenBank/DDBJ whole genome shotgun (WGS) entry which is preliminary data.</text>
</comment>
<dbReference type="Proteomes" id="UP000233766">
    <property type="component" value="Unassembled WGS sequence"/>
</dbReference>
<proteinExistence type="predicted"/>
<gene>
    <name evidence="1" type="ORF">ATK86_3910</name>
</gene>
<evidence type="ECO:0000313" key="1">
    <source>
        <dbReference type="EMBL" id="PKV79516.1"/>
    </source>
</evidence>
<dbReference type="EMBL" id="PJMW01000002">
    <property type="protein sequence ID" value="PKV79516.1"/>
    <property type="molecule type" value="Genomic_DNA"/>
</dbReference>
<sequence length="284" mass="30503">MANATAVQKRVLKALQNQAADSQKLLTIQRASGIEPTQDGTRNFHARATVHTELAAAALAGGVPAEWVDQARERGTKAIRWNTNLFLRRAAPIDRDALVDNLRADIDRLARFTGIHAAYTHGTGRHDDTTATVDQTLTTLWRRSAQIGVLLGIDTDQARQHWPHQQWMKQASASAAGQTQAQLTQHWHAIANTDMTSYTAQSIALAAAGITPNPTIAPPEPIAVLHALSERDVGVGGLFSDAPGAHIGAAVEATRSQSAHTDYDADITAPVFSDPEINYPGIDP</sequence>
<organism evidence="1 2">
    <name type="scientific">Nocardia fluminea</name>
    <dbReference type="NCBI Taxonomy" id="134984"/>
    <lineage>
        <taxon>Bacteria</taxon>
        <taxon>Bacillati</taxon>
        <taxon>Actinomycetota</taxon>
        <taxon>Actinomycetes</taxon>
        <taxon>Mycobacteriales</taxon>
        <taxon>Nocardiaceae</taxon>
        <taxon>Nocardia</taxon>
    </lineage>
</organism>
<evidence type="ECO:0000313" key="2">
    <source>
        <dbReference type="Proteomes" id="UP000233766"/>
    </source>
</evidence>
<reference evidence="1 2" key="1">
    <citation type="submission" date="2017-12" db="EMBL/GenBank/DDBJ databases">
        <title>Sequencing the genomes of 1000 Actinobacteria strains.</title>
        <authorList>
            <person name="Klenk H.-P."/>
        </authorList>
    </citation>
    <scope>NUCLEOTIDE SEQUENCE [LARGE SCALE GENOMIC DNA]</scope>
    <source>
        <strain evidence="1 2">DSM 44489</strain>
    </source>
</reference>